<evidence type="ECO:0000259" key="4">
    <source>
        <dbReference type="PROSITE" id="PS50137"/>
    </source>
</evidence>
<dbReference type="GO" id="GO:0030422">
    <property type="term" value="P:siRNA processing"/>
    <property type="evidence" value="ECO:0007669"/>
    <property type="project" value="TreeGrafter"/>
</dbReference>
<dbReference type="GO" id="GO:0070920">
    <property type="term" value="P:regulation of regulatory ncRNA processing"/>
    <property type="evidence" value="ECO:0007669"/>
    <property type="project" value="TreeGrafter"/>
</dbReference>
<dbReference type="SUPFAM" id="SSF54768">
    <property type="entry name" value="dsRNA-binding domain-like"/>
    <property type="match status" value="3"/>
</dbReference>
<evidence type="ECO:0000313" key="5">
    <source>
        <dbReference type="EMBL" id="JAT20791.1"/>
    </source>
</evidence>
<dbReference type="AlphaFoldDB" id="A0A1B6LAY9"/>
<evidence type="ECO:0000256" key="1">
    <source>
        <dbReference type="ARBA" id="ARBA00022884"/>
    </source>
</evidence>
<name>A0A1B6LAY9_9HEMI</name>
<dbReference type="EMBL" id="GEBQ01019186">
    <property type="protein sequence ID" value="JAT20791.1"/>
    <property type="molecule type" value="Transcribed_RNA"/>
</dbReference>
<dbReference type="SMART" id="SM00358">
    <property type="entry name" value="DSRM"/>
    <property type="match status" value="3"/>
</dbReference>
<evidence type="ECO:0000256" key="2">
    <source>
        <dbReference type="PROSITE-ProRule" id="PRU00266"/>
    </source>
</evidence>
<feature type="compositionally biased region" description="Polar residues" evidence="3">
    <location>
        <begin position="355"/>
        <end position="376"/>
    </location>
</feature>
<dbReference type="CDD" id="cd00048">
    <property type="entry name" value="DSRM_SF"/>
    <property type="match status" value="1"/>
</dbReference>
<dbReference type="GO" id="GO:0005634">
    <property type="term" value="C:nucleus"/>
    <property type="evidence" value="ECO:0007669"/>
    <property type="project" value="TreeGrafter"/>
</dbReference>
<feature type="region of interest" description="Disordered" evidence="3">
    <location>
        <begin position="355"/>
        <end position="377"/>
    </location>
</feature>
<dbReference type="PANTHER" id="PTHR46205:SF3">
    <property type="entry name" value="LOQUACIOUS, ISOFORM B"/>
    <property type="match status" value="1"/>
</dbReference>
<dbReference type="GO" id="GO:0070578">
    <property type="term" value="C:RISC-loading complex"/>
    <property type="evidence" value="ECO:0007669"/>
    <property type="project" value="TreeGrafter"/>
</dbReference>
<dbReference type="GO" id="GO:0005737">
    <property type="term" value="C:cytoplasm"/>
    <property type="evidence" value="ECO:0007669"/>
    <property type="project" value="TreeGrafter"/>
</dbReference>
<dbReference type="PROSITE" id="PS50137">
    <property type="entry name" value="DS_RBD"/>
    <property type="match status" value="3"/>
</dbReference>
<feature type="domain" description="DRBM" evidence="4">
    <location>
        <begin position="6"/>
        <end position="75"/>
    </location>
</feature>
<dbReference type="Gene3D" id="3.40.220.10">
    <property type="entry name" value="Leucine Aminopeptidase, subunit E, domain 1"/>
    <property type="match status" value="1"/>
</dbReference>
<dbReference type="GO" id="GO:0003725">
    <property type="term" value="F:double-stranded RNA binding"/>
    <property type="evidence" value="ECO:0007669"/>
    <property type="project" value="TreeGrafter"/>
</dbReference>
<feature type="domain" description="DRBM" evidence="4">
    <location>
        <begin position="108"/>
        <end position="171"/>
    </location>
</feature>
<organism evidence="5">
    <name type="scientific">Graphocephala atropunctata</name>
    <dbReference type="NCBI Taxonomy" id="36148"/>
    <lineage>
        <taxon>Eukaryota</taxon>
        <taxon>Metazoa</taxon>
        <taxon>Ecdysozoa</taxon>
        <taxon>Arthropoda</taxon>
        <taxon>Hexapoda</taxon>
        <taxon>Insecta</taxon>
        <taxon>Pterygota</taxon>
        <taxon>Neoptera</taxon>
        <taxon>Paraneoptera</taxon>
        <taxon>Hemiptera</taxon>
        <taxon>Auchenorrhyncha</taxon>
        <taxon>Membracoidea</taxon>
        <taxon>Cicadellidae</taxon>
        <taxon>Cicadellinae</taxon>
        <taxon>Cicadellini</taxon>
        <taxon>Graphocephala</taxon>
    </lineage>
</organism>
<evidence type="ECO:0000256" key="3">
    <source>
        <dbReference type="SAM" id="MobiDB-lite"/>
    </source>
</evidence>
<proteinExistence type="predicted"/>
<dbReference type="Gene3D" id="3.30.160.20">
    <property type="match status" value="3"/>
</dbReference>
<dbReference type="InterPro" id="IPR051247">
    <property type="entry name" value="RLC_Component"/>
</dbReference>
<protein>
    <recommendedName>
        <fullName evidence="4">DRBM domain-containing protein</fullName>
    </recommendedName>
</protein>
<dbReference type="Pfam" id="PF00035">
    <property type="entry name" value="dsrm"/>
    <property type="match status" value="2"/>
</dbReference>
<dbReference type="GO" id="GO:0016442">
    <property type="term" value="C:RISC complex"/>
    <property type="evidence" value="ECO:0007669"/>
    <property type="project" value="TreeGrafter"/>
</dbReference>
<dbReference type="PANTHER" id="PTHR46205">
    <property type="entry name" value="LOQUACIOUS, ISOFORM B"/>
    <property type="match status" value="1"/>
</dbReference>
<gene>
    <name evidence="5" type="ORF">g.30737</name>
</gene>
<dbReference type="SUPFAM" id="SSF52949">
    <property type="entry name" value="Macro domain-like"/>
    <property type="match status" value="1"/>
</dbReference>
<dbReference type="GO" id="GO:0035197">
    <property type="term" value="F:siRNA binding"/>
    <property type="evidence" value="ECO:0007669"/>
    <property type="project" value="TreeGrafter"/>
</dbReference>
<dbReference type="InterPro" id="IPR043472">
    <property type="entry name" value="Macro_dom-like"/>
</dbReference>
<accession>A0A1B6LAY9</accession>
<dbReference type="InterPro" id="IPR014720">
    <property type="entry name" value="dsRBD_dom"/>
</dbReference>
<sequence length="584" mass="65591">MTNKSNPVGYLQEFCQRYKVAKFPDYISLPADGPDHSREFYCKCIYDGFEVIGRGNQKKQAKTDAARKMLSTLEERNYFDKLGLNVTDGSMTLNGIVPASPCNTTSKNPISALQEHCQRNSLMLPTYFDTTSMNSFICECSLNSFKTFGKASNKKMAKTESAMKMCEKLGIISNIDVLENDAKEDNMMYCHDKNAVSALQELCAQNKSWGNPVYENGEFNGQFVVVCHLGSLSAEGRDTTKKGAKLFAANNVLSKLIKQGHGSGYKIEPVQPKSKANGSMGAASLNHQQLVRNNHEELQDFNLDEEEDTEDHIKEDEIDGIKNKNEDAVPLENLVLNTIESLSLEDSVVEVEPLTTSEQQKLDGNTSNTEIYNSESDNCKRKIEEDISSESHQQVACTPSPVGNITLIYADMKDVIPEFWNRKDTAFAHCISADLSNEKNMSAGVAVVFKKYFGKPQASDLLSKYLTYQYKGKGAGVYSLVTKVRYSDKPRIEDYKNAFQQLKEHFKKMEYKQLICSPMGCVRDQIPIEHFAVQIVTLQRETGATVNIITCEEPSSRGLYKNLPYSEFVKELQQQIDLYDSLDQ</sequence>
<reference evidence="5" key="1">
    <citation type="submission" date="2015-11" db="EMBL/GenBank/DDBJ databases">
        <title>De novo transcriptome assembly of four potential Pierce s Disease insect vectors from Arizona vineyards.</title>
        <authorList>
            <person name="Tassone E.E."/>
        </authorList>
    </citation>
    <scope>NUCLEOTIDE SEQUENCE</scope>
</reference>
<keyword evidence="1 2" id="KW-0694">RNA-binding</keyword>
<feature type="domain" description="DRBM" evidence="4">
    <location>
        <begin position="194"/>
        <end position="258"/>
    </location>
</feature>